<reference evidence="1" key="2">
    <citation type="journal article" date="2015" name="Fish Shellfish Immunol.">
        <title>Early steps in the European eel (Anguilla anguilla)-Vibrio vulnificus interaction in the gills: Role of the RtxA13 toxin.</title>
        <authorList>
            <person name="Callol A."/>
            <person name="Pajuelo D."/>
            <person name="Ebbesson L."/>
            <person name="Teles M."/>
            <person name="MacKenzie S."/>
            <person name="Amaro C."/>
        </authorList>
    </citation>
    <scope>NUCLEOTIDE SEQUENCE</scope>
</reference>
<evidence type="ECO:0000313" key="1">
    <source>
        <dbReference type="EMBL" id="JAI00163.1"/>
    </source>
</evidence>
<protein>
    <submittedName>
        <fullName evidence="1">Uncharacterized protein</fullName>
    </submittedName>
</protein>
<dbReference type="EMBL" id="GBXM01008415">
    <property type="protein sequence ID" value="JAI00163.1"/>
    <property type="molecule type" value="Transcribed_RNA"/>
</dbReference>
<sequence length="56" mass="6356">MRGKSTSELLVRSFHLCSLKAHYAGFVEILFSMTLRWVKGHGRFSECIGVVVKLND</sequence>
<name>A0A0E9XBM3_ANGAN</name>
<dbReference type="AlphaFoldDB" id="A0A0E9XBM3"/>
<reference evidence="1" key="1">
    <citation type="submission" date="2014-11" db="EMBL/GenBank/DDBJ databases">
        <authorList>
            <person name="Amaro Gonzalez C."/>
        </authorList>
    </citation>
    <scope>NUCLEOTIDE SEQUENCE</scope>
</reference>
<organism evidence="1">
    <name type="scientific">Anguilla anguilla</name>
    <name type="common">European freshwater eel</name>
    <name type="synonym">Muraena anguilla</name>
    <dbReference type="NCBI Taxonomy" id="7936"/>
    <lineage>
        <taxon>Eukaryota</taxon>
        <taxon>Metazoa</taxon>
        <taxon>Chordata</taxon>
        <taxon>Craniata</taxon>
        <taxon>Vertebrata</taxon>
        <taxon>Euteleostomi</taxon>
        <taxon>Actinopterygii</taxon>
        <taxon>Neopterygii</taxon>
        <taxon>Teleostei</taxon>
        <taxon>Anguilliformes</taxon>
        <taxon>Anguillidae</taxon>
        <taxon>Anguilla</taxon>
    </lineage>
</organism>
<accession>A0A0E9XBM3</accession>
<proteinExistence type="predicted"/>